<dbReference type="EMBL" id="LIAW01000029">
    <property type="protein sequence ID" value="KRO32975.1"/>
    <property type="molecule type" value="Genomic_DNA"/>
</dbReference>
<dbReference type="AlphaFoldDB" id="A0A0R2P4I6"/>
<dbReference type="Pfam" id="PF01869">
    <property type="entry name" value="BcrAD_BadFG"/>
    <property type="match status" value="1"/>
</dbReference>
<dbReference type="Gene3D" id="3.30.420.40">
    <property type="match status" value="2"/>
</dbReference>
<evidence type="ECO:0000313" key="3">
    <source>
        <dbReference type="Proteomes" id="UP000053349"/>
    </source>
</evidence>
<feature type="domain" description="ATPase BadF/BadG/BcrA/BcrD type" evidence="1">
    <location>
        <begin position="31"/>
        <end position="267"/>
    </location>
</feature>
<name>A0A0R2P4I6_9ACTN</name>
<protein>
    <recommendedName>
        <fullName evidence="1">ATPase BadF/BadG/BcrA/BcrD type domain-containing protein</fullName>
    </recommendedName>
</protein>
<evidence type="ECO:0000313" key="2">
    <source>
        <dbReference type="EMBL" id="KRO32975.1"/>
    </source>
</evidence>
<dbReference type="InterPro" id="IPR043129">
    <property type="entry name" value="ATPase_NBD"/>
</dbReference>
<organism evidence="2 3">
    <name type="scientific">Actinobacteria bacterium BACL2 MAG-121001-bin67</name>
    <dbReference type="NCBI Taxonomy" id="1655572"/>
    <lineage>
        <taxon>Bacteria</taxon>
        <taxon>Bacillati</taxon>
        <taxon>Actinomycetota</taxon>
        <taxon>Actinomycetes</taxon>
        <taxon>Actinomycetes incertae sedis</taxon>
        <taxon>ac1 cluster</taxon>
    </lineage>
</organism>
<reference evidence="2 3" key="1">
    <citation type="submission" date="2015-10" db="EMBL/GenBank/DDBJ databases">
        <title>Metagenome-Assembled Genomes uncover a global brackish microbiome.</title>
        <authorList>
            <person name="Hugerth L.W."/>
            <person name="Larsson J."/>
            <person name="Alneberg J."/>
            <person name="Lindh M.V."/>
            <person name="Legrand C."/>
            <person name="Pinhassi J."/>
            <person name="Andersson A.F."/>
        </authorList>
    </citation>
    <scope>NUCLEOTIDE SEQUENCE [LARGE SCALE GENOMIC DNA]</scope>
    <source>
        <strain evidence="2">BACL2 MAG-121001-bin67</strain>
    </source>
</reference>
<dbReference type="InterPro" id="IPR002731">
    <property type="entry name" value="ATPase_BadF"/>
</dbReference>
<dbReference type="InterPro" id="IPR052519">
    <property type="entry name" value="Euk-type_GlcNAc_Kinase"/>
</dbReference>
<comment type="caution">
    <text evidence="2">The sequence shown here is derived from an EMBL/GenBank/DDBJ whole genome shotgun (WGS) entry which is preliminary data.</text>
</comment>
<sequence>MDLVLDLGQSGARVRYAEADYSFNLSKNSNEPVIDTLQRIFEEIPKQEFESIFLSLTGLQGVVPDTTPYGNLCSEFFKAKTVAVIDDGLAAYCGAIGLENGVVLTLGSGVVAIAGRNGSFAHCDGKGPIFGDYGGGFWIGQMGLSKAIATLDGRDDAHDLVELLASELDSYRALENSTGTEAASLCISAAKGVLLGAAKNIASAEVIAEQAAEKLSTTVISAWSKTQPTKDESPLISFLGGLSQSQYFVELLRRDISRKMPTAKFINPAGNHLDGAPIIAKAFPDGLKPLLDWWRA</sequence>
<dbReference type="SUPFAM" id="SSF53067">
    <property type="entry name" value="Actin-like ATPase domain"/>
    <property type="match status" value="1"/>
</dbReference>
<dbReference type="PANTHER" id="PTHR43190:SF3">
    <property type="entry name" value="N-ACETYL-D-GLUCOSAMINE KINASE"/>
    <property type="match status" value="1"/>
</dbReference>
<dbReference type="PANTHER" id="PTHR43190">
    <property type="entry name" value="N-ACETYL-D-GLUCOSAMINE KINASE"/>
    <property type="match status" value="1"/>
</dbReference>
<evidence type="ECO:0000259" key="1">
    <source>
        <dbReference type="Pfam" id="PF01869"/>
    </source>
</evidence>
<dbReference type="Proteomes" id="UP000053349">
    <property type="component" value="Unassembled WGS sequence"/>
</dbReference>
<proteinExistence type="predicted"/>
<gene>
    <name evidence="2" type="ORF">ABR64_00435</name>
</gene>
<accession>A0A0R2P4I6</accession>